<protein>
    <submittedName>
        <fullName evidence="1">Uncharacterized protein</fullName>
    </submittedName>
</protein>
<dbReference type="Proteomes" id="UP000275078">
    <property type="component" value="Unassembled WGS sequence"/>
</dbReference>
<organism evidence="1 2">
    <name type="scientific">Ascobolus immersus RN42</name>
    <dbReference type="NCBI Taxonomy" id="1160509"/>
    <lineage>
        <taxon>Eukaryota</taxon>
        <taxon>Fungi</taxon>
        <taxon>Dikarya</taxon>
        <taxon>Ascomycota</taxon>
        <taxon>Pezizomycotina</taxon>
        <taxon>Pezizomycetes</taxon>
        <taxon>Pezizales</taxon>
        <taxon>Ascobolaceae</taxon>
        <taxon>Ascobolus</taxon>
    </lineage>
</organism>
<reference evidence="1 2" key="1">
    <citation type="journal article" date="2018" name="Nat. Ecol. Evol.">
        <title>Pezizomycetes genomes reveal the molecular basis of ectomycorrhizal truffle lifestyle.</title>
        <authorList>
            <person name="Murat C."/>
            <person name="Payen T."/>
            <person name="Noel B."/>
            <person name="Kuo A."/>
            <person name="Morin E."/>
            <person name="Chen J."/>
            <person name="Kohler A."/>
            <person name="Krizsan K."/>
            <person name="Balestrini R."/>
            <person name="Da Silva C."/>
            <person name="Montanini B."/>
            <person name="Hainaut M."/>
            <person name="Levati E."/>
            <person name="Barry K.W."/>
            <person name="Belfiori B."/>
            <person name="Cichocki N."/>
            <person name="Clum A."/>
            <person name="Dockter R.B."/>
            <person name="Fauchery L."/>
            <person name="Guy J."/>
            <person name="Iotti M."/>
            <person name="Le Tacon F."/>
            <person name="Lindquist E.A."/>
            <person name="Lipzen A."/>
            <person name="Malagnac F."/>
            <person name="Mello A."/>
            <person name="Molinier V."/>
            <person name="Miyauchi S."/>
            <person name="Poulain J."/>
            <person name="Riccioni C."/>
            <person name="Rubini A."/>
            <person name="Sitrit Y."/>
            <person name="Splivallo R."/>
            <person name="Traeger S."/>
            <person name="Wang M."/>
            <person name="Zifcakova L."/>
            <person name="Wipf D."/>
            <person name="Zambonelli A."/>
            <person name="Paolocci F."/>
            <person name="Nowrousian M."/>
            <person name="Ottonello S."/>
            <person name="Baldrian P."/>
            <person name="Spatafora J.W."/>
            <person name="Henrissat B."/>
            <person name="Nagy L.G."/>
            <person name="Aury J.M."/>
            <person name="Wincker P."/>
            <person name="Grigoriev I.V."/>
            <person name="Bonfante P."/>
            <person name="Martin F.M."/>
        </authorList>
    </citation>
    <scope>NUCLEOTIDE SEQUENCE [LARGE SCALE GENOMIC DNA]</scope>
    <source>
        <strain evidence="1 2">RN42</strain>
    </source>
</reference>
<dbReference type="EMBL" id="ML119684">
    <property type="protein sequence ID" value="RPA80855.1"/>
    <property type="molecule type" value="Genomic_DNA"/>
</dbReference>
<keyword evidence="2" id="KW-1185">Reference proteome</keyword>
<accession>A0A3N4I412</accession>
<proteinExistence type="predicted"/>
<dbReference type="AlphaFoldDB" id="A0A3N4I412"/>
<evidence type="ECO:0000313" key="2">
    <source>
        <dbReference type="Proteomes" id="UP000275078"/>
    </source>
</evidence>
<evidence type="ECO:0000313" key="1">
    <source>
        <dbReference type="EMBL" id="RPA80855.1"/>
    </source>
</evidence>
<gene>
    <name evidence="1" type="ORF">BJ508DRAFT_362297</name>
</gene>
<sequence>MATALDSTTAKLKALNINLSPPTQTRLEHLKNETLASKDPKDKVNRLAVIAAYENGDIDLAGQPLGHVCIFWGGVRKTGWFELPNFGHDDVLQLAMKWKSENSVGRMWFEPFSGSRS</sequence>
<name>A0A3N4I412_ASCIM</name>